<dbReference type="RefSeq" id="WP_099514702.1">
    <property type="nucleotide sequence ID" value="NZ_CP016618.1"/>
</dbReference>
<dbReference type="AlphaFoldDB" id="A0A1B2EUS5"/>
<dbReference type="OrthoDB" id="9815809at2"/>
<feature type="transmembrane region" description="Helical" evidence="1">
    <location>
        <begin position="241"/>
        <end position="261"/>
    </location>
</feature>
<geneLocation type="plasmid" evidence="3">
    <name>unnamed3</name>
</geneLocation>
<reference evidence="3" key="1">
    <citation type="submission" date="2016-07" db="EMBL/GenBank/DDBJ databases">
        <title>Microvirga ossetica sp. nov. a new species of rhizobia isolated from root nodules of the legume species Vicia alpestris Steven originated from North Ossetia region in the Caucasus.</title>
        <authorList>
            <person name="Safronova V.I."/>
            <person name="Kuznetsova I.G."/>
            <person name="Sazanova A.L."/>
            <person name="Belimov A."/>
            <person name="Andronov E."/>
            <person name="Osledkin Y.S."/>
            <person name="Onishchuk O.P."/>
            <person name="Kurchak O.N."/>
            <person name="Shaposhnikov A.I."/>
            <person name="Willems A."/>
            <person name="Tikhonovich I.A."/>
        </authorList>
    </citation>
    <scope>NUCLEOTIDE SEQUENCE [LARGE SCALE GENOMIC DNA]</scope>
    <source>
        <strain evidence="3">V5/3M</strain>
        <plasmid evidence="3">unnamed3</plasmid>
    </source>
</reference>
<keyword evidence="1" id="KW-0812">Transmembrane</keyword>
<dbReference type="Pfam" id="PF00892">
    <property type="entry name" value="EamA"/>
    <property type="match status" value="2"/>
</dbReference>
<feature type="domain" description="EamA" evidence="2">
    <location>
        <begin position="13"/>
        <end position="145"/>
    </location>
</feature>
<dbReference type="KEGG" id="moc:BB934_36385"/>
<evidence type="ECO:0000313" key="3">
    <source>
        <dbReference type="EMBL" id="ANY83721.1"/>
    </source>
</evidence>
<protein>
    <submittedName>
        <fullName evidence="3">Multidrug DMT transporter permease</fullName>
    </submittedName>
</protein>
<gene>
    <name evidence="3" type="ORF">BB934_36385</name>
</gene>
<feature type="transmembrane region" description="Helical" evidence="1">
    <location>
        <begin position="213"/>
        <end position="234"/>
    </location>
</feature>
<dbReference type="EMBL" id="CP016618">
    <property type="protein sequence ID" value="ANY83721.1"/>
    <property type="molecule type" value="Genomic_DNA"/>
</dbReference>
<dbReference type="InterPro" id="IPR037185">
    <property type="entry name" value="EmrE-like"/>
</dbReference>
<feature type="transmembrane region" description="Helical" evidence="1">
    <location>
        <begin position="81"/>
        <end position="98"/>
    </location>
</feature>
<feature type="transmembrane region" description="Helical" evidence="1">
    <location>
        <begin position="185"/>
        <end position="207"/>
    </location>
</feature>
<name>A0A1B2EUS5_9HYPH</name>
<organism evidence="3">
    <name type="scientific">Microvirga ossetica</name>
    <dbReference type="NCBI Taxonomy" id="1882682"/>
    <lineage>
        <taxon>Bacteria</taxon>
        <taxon>Pseudomonadati</taxon>
        <taxon>Pseudomonadota</taxon>
        <taxon>Alphaproteobacteria</taxon>
        <taxon>Hyphomicrobiales</taxon>
        <taxon>Methylobacteriaceae</taxon>
        <taxon>Microvirga</taxon>
    </lineage>
</organism>
<evidence type="ECO:0000256" key="1">
    <source>
        <dbReference type="SAM" id="Phobius"/>
    </source>
</evidence>
<feature type="transmembrane region" description="Helical" evidence="1">
    <location>
        <begin position="40"/>
        <end position="60"/>
    </location>
</feature>
<dbReference type="SUPFAM" id="SSF103481">
    <property type="entry name" value="Multidrug resistance efflux transporter EmrE"/>
    <property type="match status" value="2"/>
</dbReference>
<feature type="transmembrane region" description="Helical" evidence="1">
    <location>
        <begin position="104"/>
        <end position="123"/>
    </location>
</feature>
<evidence type="ECO:0000259" key="2">
    <source>
        <dbReference type="Pfam" id="PF00892"/>
    </source>
</evidence>
<keyword evidence="3" id="KW-0614">Plasmid</keyword>
<dbReference type="PANTHER" id="PTHR22911">
    <property type="entry name" value="ACYL-MALONYL CONDENSING ENZYME-RELATED"/>
    <property type="match status" value="1"/>
</dbReference>
<keyword evidence="1" id="KW-1133">Transmembrane helix</keyword>
<proteinExistence type="predicted"/>
<sequence>MNEPSIPRDQPLRGIVLMLAALACFSCSDAASKLITATLPAVEVAWLRFCVFTLLILGAARMTGQERPLQSHRPVLQTLRALGLLGSSIFFIMGLSLLPMAEAAAIAFISPMIVTALSIPILGEVVGWKRWGAVVVGLLGVFIVVRPGAGAFNPAAMLPILSAISWAVALVVTRKMRGSDGPLVSLTYAAIMGLLVTSALVPFTWVMPGWREIALGLVTGIVSTIAQWLLILAFQQTRASVLAPISYSQLVWSGLLGYVIFGNVPDRWTLVGASVIIASGLYNAHRERAVRMSPGPAE</sequence>
<feature type="domain" description="EamA" evidence="2">
    <location>
        <begin position="156"/>
        <end position="279"/>
    </location>
</feature>
<feature type="transmembrane region" description="Helical" evidence="1">
    <location>
        <begin position="130"/>
        <end position="149"/>
    </location>
</feature>
<dbReference type="GO" id="GO:0016020">
    <property type="term" value="C:membrane"/>
    <property type="evidence" value="ECO:0007669"/>
    <property type="project" value="InterPro"/>
</dbReference>
<keyword evidence="1" id="KW-0472">Membrane</keyword>
<dbReference type="PANTHER" id="PTHR22911:SF103">
    <property type="entry name" value="BLR2811 PROTEIN"/>
    <property type="match status" value="1"/>
</dbReference>
<accession>A0A1B2EUS5</accession>
<dbReference type="InterPro" id="IPR000620">
    <property type="entry name" value="EamA_dom"/>
</dbReference>
<feature type="transmembrane region" description="Helical" evidence="1">
    <location>
        <begin position="155"/>
        <end position="173"/>
    </location>
</feature>